<proteinExistence type="predicted"/>
<dbReference type="EMBL" id="BMPE01000001">
    <property type="protein sequence ID" value="GGK91223.1"/>
    <property type="molecule type" value="Genomic_DNA"/>
</dbReference>
<gene>
    <name evidence="1" type="ORF">GCM10010844_07170</name>
</gene>
<dbReference type="Proteomes" id="UP000604341">
    <property type="component" value="Unassembled WGS sequence"/>
</dbReference>
<name>A0ABQ2FI02_9DEIO</name>
<protein>
    <submittedName>
        <fullName evidence="1">Uncharacterized protein</fullName>
    </submittedName>
</protein>
<evidence type="ECO:0000313" key="1">
    <source>
        <dbReference type="EMBL" id="GGK91223.1"/>
    </source>
</evidence>
<keyword evidence="2" id="KW-1185">Reference proteome</keyword>
<comment type="caution">
    <text evidence="1">The sequence shown here is derived from an EMBL/GenBank/DDBJ whole genome shotgun (WGS) entry which is preliminary data.</text>
</comment>
<sequence length="146" mass="16421">MPWRIALRDAETLACLVSRRQADPHEAQWALLEVRRAALIDLHLEGLIDRAEFVRRRDDLQGQIQALVPISTPILPAPKLTDLADGLPSLEDAEYMALLDDLDVHFTAQKGAHFHVRAPNFPIAQTRVGRFRISQPVRTAFGHASF</sequence>
<evidence type="ECO:0000313" key="2">
    <source>
        <dbReference type="Proteomes" id="UP000604341"/>
    </source>
</evidence>
<accession>A0ABQ2FI02</accession>
<reference evidence="2" key="1">
    <citation type="journal article" date="2019" name="Int. J. Syst. Evol. Microbiol.">
        <title>The Global Catalogue of Microorganisms (GCM) 10K type strain sequencing project: providing services to taxonomists for standard genome sequencing and annotation.</title>
        <authorList>
            <consortium name="The Broad Institute Genomics Platform"/>
            <consortium name="The Broad Institute Genome Sequencing Center for Infectious Disease"/>
            <person name="Wu L."/>
            <person name="Ma J."/>
        </authorList>
    </citation>
    <scope>NUCLEOTIDE SEQUENCE [LARGE SCALE GENOMIC DNA]</scope>
    <source>
        <strain evidence="2">JCM 19173</strain>
    </source>
</reference>
<organism evidence="1 2">
    <name type="scientific">Deinococcus radiotolerans</name>
    <dbReference type="NCBI Taxonomy" id="1309407"/>
    <lineage>
        <taxon>Bacteria</taxon>
        <taxon>Thermotogati</taxon>
        <taxon>Deinococcota</taxon>
        <taxon>Deinococci</taxon>
        <taxon>Deinococcales</taxon>
        <taxon>Deinococcaceae</taxon>
        <taxon>Deinococcus</taxon>
    </lineage>
</organism>
<dbReference type="RefSeq" id="WP_189067562.1">
    <property type="nucleotide sequence ID" value="NZ_BMPE01000001.1"/>
</dbReference>